<organism evidence="2">
    <name type="scientific">marine sediment metagenome</name>
    <dbReference type="NCBI Taxonomy" id="412755"/>
    <lineage>
        <taxon>unclassified sequences</taxon>
        <taxon>metagenomes</taxon>
        <taxon>ecological metagenomes</taxon>
    </lineage>
</organism>
<dbReference type="InterPro" id="IPR017476">
    <property type="entry name" value="UDP-Glc/GDP-Man"/>
</dbReference>
<reference evidence="2" key="1">
    <citation type="journal article" date="2014" name="Front. Microbiol.">
        <title>High frequency of phylogenetically diverse reductive dehalogenase-homologous genes in deep subseafloor sedimentary metagenomes.</title>
        <authorList>
            <person name="Kawai M."/>
            <person name="Futagami T."/>
            <person name="Toyoda A."/>
            <person name="Takaki Y."/>
            <person name="Nishi S."/>
            <person name="Hori S."/>
            <person name="Arai W."/>
            <person name="Tsubouchi T."/>
            <person name="Morono Y."/>
            <person name="Uchiyama I."/>
            <person name="Ito T."/>
            <person name="Fujiyama A."/>
            <person name="Inagaki F."/>
            <person name="Takami H."/>
        </authorList>
    </citation>
    <scope>NUCLEOTIDE SEQUENCE</scope>
    <source>
        <strain evidence="2">Expedition CK06-06</strain>
    </source>
</reference>
<gene>
    <name evidence="2" type="ORF">S03H2_28849</name>
</gene>
<sequence>MDVAVQSVVTTGRLKAVTHPKPAQAFLITVPTPLNTDRAADLSYIKTAAESLAPVLEAGNLVIVESTSPVGTTEQVSRWLEEARPDLTFPQQAGEDADILVAYCPERVMPGKVLHELINNDRIIGGLSLKSSERAIELYKIFLEGECLVTDVRTAEWSSWRKMLFGT</sequence>
<dbReference type="InterPro" id="IPR001732">
    <property type="entry name" value="UDP-Glc/GDP-Man_DH_N"/>
</dbReference>
<dbReference type="GO" id="GO:0000271">
    <property type="term" value="P:polysaccharide biosynthetic process"/>
    <property type="evidence" value="ECO:0007669"/>
    <property type="project" value="InterPro"/>
</dbReference>
<dbReference type="PANTHER" id="PTHR43491">
    <property type="entry name" value="UDP-N-ACETYL-D-MANNOSAMINE DEHYDROGENASE"/>
    <property type="match status" value="1"/>
</dbReference>
<dbReference type="PIRSF" id="PIRSF000124">
    <property type="entry name" value="UDPglc_GDPman_dh"/>
    <property type="match status" value="1"/>
</dbReference>
<dbReference type="EMBL" id="BARU01017385">
    <property type="protein sequence ID" value="GAH59668.1"/>
    <property type="molecule type" value="Genomic_DNA"/>
</dbReference>
<dbReference type="GO" id="GO:0051287">
    <property type="term" value="F:NAD binding"/>
    <property type="evidence" value="ECO:0007669"/>
    <property type="project" value="InterPro"/>
</dbReference>
<evidence type="ECO:0000313" key="2">
    <source>
        <dbReference type="EMBL" id="GAH59668.1"/>
    </source>
</evidence>
<dbReference type="AlphaFoldDB" id="X1IQ47"/>
<dbReference type="InterPro" id="IPR036291">
    <property type="entry name" value="NAD(P)-bd_dom_sf"/>
</dbReference>
<dbReference type="PIRSF" id="PIRSF500136">
    <property type="entry name" value="UDP_ManNAc_DH"/>
    <property type="match status" value="1"/>
</dbReference>
<dbReference type="Gene3D" id="3.40.50.720">
    <property type="entry name" value="NAD(P)-binding Rossmann-like Domain"/>
    <property type="match status" value="1"/>
</dbReference>
<evidence type="ECO:0000259" key="1">
    <source>
        <dbReference type="Pfam" id="PF03721"/>
    </source>
</evidence>
<proteinExistence type="predicted"/>
<feature type="domain" description="UDP-glucose/GDP-mannose dehydrogenase N-terminal" evidence="1">
    <location>
        <begin position="9"/>
        <end position="134"/>
    </location>
</feature>
<dbReference type="GO" id="GO:0016628">
    <property type="term" value="F:oxidoreductase activity, acting on the CH-CH group of donors, NAD or NADP as acceptor"/>
    <property type="evidence" value="ECO:0007669"/>
    <property type="project" value="InterPro"/>
</dbReference>
<name>X1IQ47_9ZZZZ</name>
<protein>
    <recommendedName>
        <fullName evidence="1">UDP-glucose/GDP-mannose dehydrogenase N-terminal domain-containing protein</fullName>
    </recommendedName>
</protein>
<dbReference type="SUPFAM" id="SSF51735">
    <property type="entry name" value="NAD(P)-binding Rossmann-fold domains"/>
    <property type="match status" value="1"/>
</dbReference>
<accession>X1IQ47</accession>
<dbReference type="InterPro" id="IPR028359">
    <property type="entry name" value="UDP_ManNAc/GlcNAc_DH"/>
</dbReference>
<dbReference type="Pfam" id="PF03721">
    <property type="entry name" value="UDPG_MGDP_dh_N"/>
    <property type="match status" value="1"/>
</dbReference>
<dbReference type="PANTHER" id="PTHR43491:SF1">
    <property type="entry name" value="UDP-N-ACETYL-D-MANNOSAMINE DEHYDROGENASE"/>
    <property type="match status" value="1"/>
</dbReference>
<comment type="caution">
    <text evidence="2">The sequence shown here is derived from an EMBL/GenBank/DDBJ whole genome shotgun (WGS) entry which is preliminary data.</text>
</comment>
<dbReference type="GO" id="GO:0016616">
    <property type="term" value="F:oxidoreductase activity, acting on the CH-OH group of donors, NAD or NADP as acceptor"/>
    <property type="evidence" value="ECO:0007669"/>
    <property type="project" value="InterPro"/>
</dbReference>